<dbReference type="PANTHER" id="PTHR45749:SF35">
    <property type="entry name" value="AC-LIKE TRANSPOSASE-RELATED"/>
    <property type="match status" value="1"/>
</dbReference>
<reference evidence="4" key="1">
    <citation type="journal article" date="2023" name="Plant J.">
        <title>Genome sequences and population genomics provide insights into the demographic history, inbreeding, and mutation load of two 'living fossil' tree species of Dipteronia.</title>
        <authorList>
            <person name="Feng Y."/>
            <person name="Comes H.P."/>
            <person name="Chen J."/>
            <person name="Zhu S."/>
            <person name="Lu R."/>
            <person name="Zhang X."/>
            <person name="Li P."/>
            <person name="Qiu J."/>
            <person name="Olsen K.M."/>
            <person name="Qiu Y."/>
        </authorList>
    </citation>
    <scope>NUCLEOTIDE SEQUENCE</scope>
    <source>
        <strain evidence="4">NBL</strain>
    </source>
</reference>
<comment type="caution">
    <text evidence="4">The sequence shown here is derived from an EMBL/GenBank/DDBJ whole genome shotgun (WGS) entry which is preliminary data.</text>
</comment>
<evidence type="ECO:0000256" key="1">
    <source>
        <dbReference type="SAM" id="Coils"/>
    </source>
</evidence>
<sequence length="256" mass="29759">MTGQRKYDSGSQKRKAKERRDMVIQSFAGSMDRYVKGKPNQSEHENVNVIVNVNTSLDENDNAHDLNENEHVDVLNENIDDLNDNIEDLNYLNENEHVNVLNENIDDLNDNIEDLNENVDDLNDKAYDLCDPGNWEINISQKERDLIVEMGPVRVANFIYPVENNRSFNDKYYTRSLANGENYDRPWLVHSQLKNKVFCFCCVLFKNGLSSPLTSANQGYNDWRNISGRLVEHEKSSSHMLSMKAWKETELRLRKL</sequence>
<organism evidence="4 5">
    <name type="scientific">Dipteronia sinensis</name>
    <dbReference type="NCBI Taxonomy" id="43782"/>
    <lineage>
        <taxon>Eukaryota</taxon>
        <taxon>Viridiplantae</taxon>
        <taxon>Streptophyta</taxon>
        <taxon>Embryophyta</taxon>
        <taxon>Tracheophyta</taxon>
        <taxon>Spermatophyta</taxon>
        <taxon>Magnoliopsida</taxon>
        <taxon>eudicotyledons</taxon>
        <taxon>Gunneridae</taxon>
        <taxon>Pentapetalae</taxon>
        <taxon>rosids</taxon>
        <taxon>malvids</taxon>
        <taxon>Sapindales</taxon>
        <taxon>Sapindaceae</taxon>
        <taxon>Hippocastanoideae</taxon>
        <taxon>Acereae</taxon>
        <taxon>Dipteronia</taxon>
    </lineage>
</organism>
<dbReference type="AlphaFoldDB" id="A0AAE0EBK8"/>
<protein>
    <recommendedName>
        <fullName evidence="3">TTF-type domain-containing protein</fullName>
    </recommendedName>
</protein>
<proteinExistence type="predicted"/>
<dbReference type="Proteomes" id="UP001281410">
    <property type="component" value="Unassembled WGS sequence"/>
</dbReference>
<dbReference type="PANTHER" id="PTHR45749">
    <property type="match status" value="1"/>
</dbReference>
<evidence type="ECO:0000313" key="4">
    <source>
        <dbReference type="EMBL" id="KAK3222069.1"/>
    </source>
</evidence>
<name>A0AAE0EBK8_9ROSI</name>
<evidence type="ECO:0000256" key="2">
    <source>
        <dbReference type="SAM" id="MobiDB-lite"/>
    </source>
</evidence>
<feature type="domain" description="TTF-type" evidence="3">
    <location>
        <begin position="172"/>
        <end position="256"/>
    </location>
</feature>
<evidence type="ECO:0000313" key="5">
    <source>
        <dbReference type="Proteomes" id="UP001281410"/>
    </source>
</evidence>
<evidence type="ECO:0000259" key="3">
    <source>
        <dbReference type="SMART" id="SM00597"/>
    </source>
</evidence>
<dbReference type="InterPro" id="IPR006580">
    <property type="entry name" value="Znf_TTF"/>
</dbReference>
<dbReference type="SMART" id="SM00597">
    <property type="entry name" value="ZnF_TTF"/>
    <property type="match status" value="1"/>
</dbReference>
<keyword evidence="5" id="KW-1185">Reference proteome</keyword>
<keyword evidence="1" id="KW-0175">Coiled coil</keyword>
<feature type="coiled-coil region" evidence="1">
    <location>
        <begin position="72"/>
        <end position="125"/>
    </location>
</feature>
<dbReference type="EMBL" id="JANJYJ010000003">
    <property type="protein sequence ID" value="KAK3222069.1"/>
    <property type="molecule type" value="Genomic_DNA"/>
</dbReference>
<accession>A0AAE0EBK8</accession>
<feature type="region of interest" description="Disordered" evidence="2">
    <location>
        <begin position="1"/>
        <end position="20"/>
    </location>
</feature>
<gene>
    <name evidence="4" type="ORF">Dsin_009094</name>
</gene>